<evidence type="ECO:0000256" key="4">
    <source>
        <dbReference type="ARBA" id="ARBA00022490"/>
    </source>
</evidence>
<keyword evidence="8" id="KW-0539">Nucleus</keyword>
<evidence type="ECO:0000256" key="8">
    <source>
        <dbReference type="ARBA" id="ARBA00023242"/>
    </source>
</evidence>
<reference evidence="11 12" key="1">
    <citation type="journal article" date="2009" name="Science">
        <title>Green evolution and dynamic adaptations revealed by genomes of the marine picoeukaryotes Micromonas.</title>
        <authorList>
            <person name="Worden A.Z."/>
            <person name="Lee J.H."/>
            <person name="Mock T."/>
            <person name="Rouze P."/>
            <person name="Simmons M.P."/>
            <person name="Aerts A.L."/>
            <person name="Allen A.E."/>
            <person name="Cuvelier M.L."/>
            <person name="Derelle E."/>
            <person name="Everett M.V."/>
            <person name="Foulon E."/>
            <person name="Grimwood J."/>
            <person name="Gundlach H."/>
            <person name="Henrissat B."/>
            <person name="Napoli C."/>
            <person name="McDonald S.M."/>
            <person name="Parker M.S."/>
            <person name="Rombauts S."/>
            <person name="Salamov A."/>
            <person name="Von Dassow P."/>
            <person name="Badger J.H."/>
            <person name="Coutinho P.M."/>
            <person name="Demir E."/>
            <person name="Dubchak I."/>
            <person name="Gentemann C."/>
            <person name="Eikrem W."/>
            <person name="Gready J.E."/>
            <person name="John U."/>
            <person name="Lanier W."/>
            <person name="Lindquist E.A."/>
            <person name="Lucas S."/>
            <person name="Mayer K.F."/>
            <person name="Moreau H."/>
            <person name="Not F."/>
            <person name="Otillar R."/>
            <person name="Panaud O."/>
            <person name="Pangilinan J."/>
            <person name="Paulsen I."/>
            <person name="Piegu B."/>
            <person name="Poliakov A."/>
            <person name="Robbens S."/>
            <person name="Schmutz J."/>
            <person name="Toulza E."/>
            <person name="Wyss T."/>
            <person name="Zelensky A."/>
            <person name="Zhou K."/>
            <person name="Armbrust E.V."/>
            <person name="Bhattacharya D."/>
            <person name="Goodenough U.W."/>
            <person name="Van de Peer Y."/>
            <person name="Grigoriev I.V."/>
        </authorList>
    </citation>
    <scope>NUCLEOTIDE SEQUENCE [LARGE SCALE GENOMIC DNA]</scope>
    <source>
        <strain evidence="11 12">CCMP1545</strain>
    </source>
</reference>
<organism evidence="12">
    <name type="scientific">Micromonas pusilla (strain CCMP1545)</name>
    <name type="common">Picoplanktonic green alga</name>
    <dbReference type="NCBI Taxonomy" id="564608"/>
    <lineage>
        <taxon>Eukaryota</taxon>
        <taxon>Viridiplantae</taxon>
        <taxon>Chlorophyta</taxon>
        <taxon>Mamiellophyceae</taxon>
        <taxon>Mamiellales</taxon>
        <taxon>Mamiellaceae</taxon>
        <taxon>Micromonas</taxon>
    </lineage>
</organism>
<evidence type="ECO:0000256" key="2">
    <source>
        <dbReference type="ARBA" id="ARBA00004496"/>
    </source>
</evidence>
<protein>
    <submittedName>
        <fullName evidence="11">Predicted protein</fullName>
    </submittedName>
</protein>
<feature type="compositionally biased region" description="Low complexity" evidence="9">
    <location>
        <begin position="294"/>
        <end position="312"/>
    </location>
</feature>
<dbReference type="AlphaFoldDB" id="C1N5X0"/>
<keyword evidence="12" id="KW-1185">Reference proteome</keyword>
<dbReference type="RefSeq" id="XP_003063230.1">
    <property type="nucleotide sequence ID" value="XM_003063184.1"/>
</dbReference>
<dbReference type="EMBL" id="GG663748">
    <property type="protein sequence ID" value="EEH52366.1"/>
    <property type="molecule type" value="Genomic_DNA"/>
</dbReference>
<dbReference type="GeneID" id="9688670"/>
<dbReference type="OMA" id="CECKIES"/>
<dbReference type="OrthoDB" id="293823at2759"/>
<dbReference type="PANTHER" id="PTHR23326">
    <property type="entry name" value="CCR4 NOT-RELATED"/>
    <property type="match status" value="1"/>
</dbReference>
<evidence type="ECO:0000256" key="3">
    <source>
        <dbReference type="ARBA" id="ARBA00007682"/>
    </source>
</evidence>
<name>C1N5X0_MICPC</name>
<keyword evidence="7" id="KW-0804">Transcription</keyword>
<keyword evidence="5" id="KW-0678">Repressor</keyword>
<accession>C1N5X0</accession>
<keyword evidence="4" id="KW-0963">Cytoplasm</keyword>
<comment type="subcellular location">
    <subcellularLocation>
        <location evidence="2">Cytoplasm</location>
    </subcellularLocation>
    <subcellularLocation>
        <location evidence="1">Nucleus</location>
    </subcellularLocation>
</comment>
<dbReference type="STRING" id="564608.C1N5X0"/>
<dbReference type="PIRSF" id="PIRSF005290">
    <property type="entry name" value="NOT_su_3_5"/>
    <property type="match status" value="1"/>
</dbReference>
<feature type="compositionally biased region" description="Basic and acidic residues" evidence="9">
    <location>
        <begin position="271"/>
        <end position="282"/>
    </location>
</feature>
<sequence length="360" mass="39568">MADRRKLQAEIDRTLKKIEEGVEVFDRIFDKVTEAENQSLKEKHEARPPSRALLRSAELKKEIKKLQRFRDQVKQWAGSNDVKDKNPLLEARRTIEREMERFKVVEKETKTKAFSKEGLARAASSKDPKEKAREDARDWLNRATDGLNEQMEAFEAEVETISSEKKGKKSAKSNPRLGHLEESIQRHLQHVARLELVLRLIDNEALAPEDAEDLKDLIEDYLERNQDDFDEFADPEEMYEDLNLDELDEIKQMAHEVAHSAPTVVEKVIEKVEAAESKKEGGDAGGGGGGGGDSNANATAAAAASAKTAAKPPKTPEKTLPTPVLGGDKKLPAPLGLSTAGPQSQGGGGEGGAVKVLPGP</sequence>
<evidence type="ECO:0000256" key="7">
    <source>
        <dbReference type="ARBA" id="ARBA00023163"/>
    </source>
</evidence>
<feature type="compositionally biased region" description="Gly residues" evidence="9">
    <location>
        <begin position="283"/>
        <end position="293"/>
    </location>
</feature>
<proteinExistence type="inferred from homology"/>
<dbReference type="KEGG" id="mpp:MICPUCDRAFT_36328"/>
<dbReference type="InterPro" id="IPR040168">
    <property type="entry name" value="Not2/3/5"/>
</dbReference>
<gene>
    <name evidence="11" type="ORF">MICPUCDRAFT_36328</name>
</gene>
<dbReference type="GO" id="GO:0030015">
    <property type="term" value="C:CCR4-NOT core complex"/>
    <property type="evidence" value="ECO:0007669"/>
    <property type="project" value="InterPro"/>
</dbReference>
<dbReference type="GO" id="GO:0005737">
    <property type="term" value="C:cytoplasm"/>
    <property type="evidence" value="ECO:0007669"/>
    <property type="project" value="UniProtKB-SubCell"/>
</dbReference>
<dbReference type="InterPro" id="IPR012270">
    <property type="entry name" value="CCR4-NOT_su3/5"/>
</dbReference>
<dbReference type="Pfam" id="PF04065">
    <property type="entry name" value="Not3"/>
    <property type="match status" value="1"/>
</dbReference>
<keyword evidence="6" id="KW-0805">Transcription regulation</keyword>
<dbReference type="InterPro" id="IPR007207">
    <property type="entry name" value="Not_N"/>
</dbReference>
<evidence type="ECO:0000256" key="6">
    <source>
        <dbReference type="ARBA" id="ARBA00023015"/>
    </source>
</evidence>
<evidence type="ECO:0000313" key="12">
    <source>
        <dbReference type="Proteomes" id="UP000001876"/>
    </source>
</evidence>
<evidence type="ECO:0000259" key="10">
    <source>
        <dbReference type="Pfam" id="PF04065"/>
    </source>
</evidence>
<feature type="region of interest" description="Disordered" evidence="9">
    <location>
        <begin position="156"/>
        <end position="177"/>
    </location>
</feature>
<feature type="region of interest" description="Disordered" evidence="9">
    <location>
        <begin position="115"/>
        <end position="134"/>
    </location>
</feature>
<dbReference type="GO" id="GO:0005634">
    <property type="term" value="C:nucleus"/>
    <property type="evidence" value="ECO:0007669"/>
    <property type="project" value="UniProtKB-SubCell"/>
</dbReference>
<feature type="region of interest" description="Disordered" evidence="9">
    <location>
        <begin position="271"/>
        <end position="360"/>
    </location>
</feature>
<evidence type="ECO:0000256" key="9">
    <source>
        <dbReference type="SAM" id="MobiDB-lite"/>
    </source>
</evidence>
<evidence type="ECO:0000256" key="1">
    <source>
        <dbReference type="ARBA" id="ARBA00004123"/>
    </source>
</evidence>
<dbReference type="eggNOG" id="KOG2150">
    <property type="taxonomic scope" value="Eukaryota"/>
</dbReference>
<feature type="non-terminal residue" evidence="11">
    <location>
        <position position="360"/>
    </location>
</feature>
<dbReference type="GO" id="GO:0006355">
    <property type="term" value="P:regulation of DNA-templated transcription"/>
    <property type="evidence" value="ECO:0007669"/>
    <property type="project" value="InterPro"/>
</dbReference>
<evidence type="ECO:0000313" key="11">
    <source>
        <dbReference type="EMBL" id="EEH52366.1"/>
    </source>
</evidence>
<evidence type="ECO:0000256" key="5">
    <source>
        <dbReference type="ARBA" id="ARBA00022491"/>
    </source>
</evidence>
<comment type="similarity">
    <text evidence="3">Belongs to the CNOT2/3/5 family.</text>
</comment>
<feature type="domain" description="CCR4-Not complex component Not N-terminal" evidence="10">
    <location>
        <begin position="4"/>
        <end position="245"/>
    </location>
</feature>
<dbReference type="Proteomes" id="UP000001876">
    <property type="component" value="Unassembled WGS sequence"/>
</dbReference>